<dbReference type="Pfam" id="PF05944">
    <property type="entry name" value="Phage_term_smal"/>
    <property type="match status" value="1"/>
</dbReference>
<feature type="compositionally biased region" description="Polar residues" evidence="1">
    <location>
        <begin position="232"/>
        <end position="247"/>
    </location>
</feature>
<evidence type="ECO:0000256" key="1">
    <source>
        <dbReference type="SAM" id="MobiDB-lite"/>
    </source>
</evidence>
<dbReference type="GO" id="GO:0004519">
    <property type="term" value="F:endonuclease activity"/>
    <property type="evidence" value="ECO:0007669"/>
    <property type="project" value="InterPro"/>
</dbReference>
<gene>
    <name evidence="2" type="ORF">AOT14_33840</name>
</gene>
<name>A0A0S1B3U1_9GAMM</name>
<dbReference type="KEGG" id="sacz:AOT14_33840"/>
<proteinExistence type="predicted"/>
<sequence length="254" mass="27225">MADSPAKRHFARVMAEKEAAKKAPGALMEGAGIYEQHMMLLQEHTARLKNIQSGEGKAAFKREVLPQYRDYLAGVMSADTGAVDTVVSTSMVWLIDAGYYGDALDVAAYMLRHKLPLPDRFSRTTGCVVAEEIAEAALLAQQTGGEFDTSLLARAAELTAGEDMPDEVRAKLYLAAGRAVVRTASDDAPLPADLAEKCVADLRRAIELHPNCGGKKDLERAERWLKKATPPANDSTDQGGTPASNTPPADKADG</sequence>
<evidence type="ECO:0000313" key="2">
    <source>
        <dbReference type="EMBL" id="ALJ29724.1"/>
    </source>
</evidence>
<accession>A0A0S1B3U1</accession>
<dbReference type="InterPro" id="IPR010270">
    <property type="entry name" value="Phage_P2_GpM"/>
</dbReference>
<evidence type="ECO:0000313" key="3">
    <source>
        <dbReference type="Proteomes" id="UP000061010"/>
    </source>
</evidence>
<dbReference type="PATRIC" id="fig|128780.6.peg.3427"/>
<feature type="region of interest" description="Disordered" evidence="1">
    <location>
        <begin position="211"/>
        <end position="254"/>
    </location>
</feature>
<dbReference type="AlphaFoldDB" id="A0A0S1B3U1"/>
<keyword evidence="3" id="KW-1185">Reference proteome</keyword>
<feature type="compositionally biased region" description="Basic and acidic residues" evidence="1">
    <location>
        <begin position="214"/>
        <end position="225"/>
    </location>
</feature>
<dbReference type="GO" id="GO:0003677">
    <property type="term" value="F:DNA binding"/>
    <property type="evidence" value="ECO:0007669"/>
    <property type="project" value="InterPro"/>
</dbReference>
<organism evidence="2 3">
    <name type="scientific">Stenotrophomonas acidaminiphila</name>
    <dbReference type="NCBI Taxonomy" id="128780"/>
    <lineage>
        <taxon>Bacteria</taxon>
        <taxon>Pseudomonadati</taxon>
        <taxon>Pseudomonadota</taxon>
        <taxon>Gammaproteobacteria</taxon>
        <taxon>Lysobacterales</taxon>
        <taxon>Lysobacteraceae</taxon>
        <taxon>Stenotrophomonas</taxon>
    </lineage>
</organism>
<dbReference type="EMBL" id="CP012900">
    <property type="protein sequence ID" value="ALJ29724.1"/>
    <property type="molecule type" value="Genomic_DNA"/>
</dbReference>
<reference evidence="2 3" key="1">
    <citation type="journal article" date="2015" name="Genome Announc.">
        <title>Complete Genome Sequencing of Stenotrophomonas acidaminiphila ZAC14D2_NAIMI4_2, a Multidrug-Resistant Strain Isolated from Sediments of a Polluted River in Mexico, Uncovers New Antibiotic Resistance Genes and a Novel Class-II Lasso Peptide Biosynthesis Gene Cluster.</title>
        <authorList>
            <person name="Vinuesa P."/>
            <person name="Ochoa-Sanchez L.E."/>
        </authorList>
    </citation>
    <scope>NUCLEOTIDE SEQUENCE [LARGE SCALE GENOMIC DNA]</scope>
    <source>
        <strain evidence="2 3">ZAC14D2_NAIMI4_2</strain>
    </source>
</reference>
<dbReference type="Proteomes" id="UP000061010">
    <property type="component" value="Chromosome"/>
</dbReference>
<protein>
    <submittedName>
        <fullName evidence="2">Phage-related terminase</fullName>
    </submittedName>
</protein>
<dbReference type="OrthoDB" id="8562788at2"/>